<dbReference type="InterPro" id="IPR012296">
    <property type="entry name" value="Nuclease_put_TT1808"/>
</dbReference>
<dbReference type="GO" id="GO:0003677">
    <property type="term" value="F:DNA binding"/>
    <property type="evidence" value="ECO:0007669"/>
    <property type="project" value="InterPro"/>
</dbReference>
<dbReference type="Gene3D" id="1.10.260.40">
    <property type="entry name" value="lambda repressor-like DNA-binding domains"/>
    <property type="match status" value="1"/>
</dbReference>
<keyword evidence="2" id="KW-0378">Hydrolase</keyword>
<feature type="domain" description="HTH cro/C1-type" evidence="1">
    <location>
        <begin position="6"/>
        <end position="54"/>
    </location>
</feature>
<dbReference type="EMBL" id="DWUU01000038">
    <property type="protein sequence ID" value="HJD42615.1"/>
    <property type="molecule type" value="Genomic_DNA"/>
</dbReference>
<accession>A0A9D2U6K7</accession>
<dbReference type="CDD" id="cd00093">
    <property type="entry name" value="HTH_XRE"/>
    <property type="match status" value="1"/>
</dbReference>
<dbReference type="InterPro" id="IPR001387">
    <property type="entry name" value="Cro/C1-type_HTH"/>
</dbReference>
<comment type="caution">
    <text evidence="2">The sequence shown here is derived from an EMBL/GenBank/DDBJ whole genome shotgun (WGS) entry which is preliminary data.</text>
</comment>
<dbReference type="Pfam" id="PF01381">
    <property type="entry name" value="HTH_3"/>
    <property type="match status" value="1"/>
</dbReference>
<dbReference type="SMART" id="SM00530">
    <property type="entry name" value="HTH_XRE"/>
    <property type="match status" value="1"/>
</dbReference>
<dbReference type="InterPro" id="IPR008538">
    <property type="entry name" value="Uma2"/>
</dbReference>
<evidence type="ECO:0000259" key="1">
    <source>
        <dbReference type="PROSITE" id="PS50943"/>
    </source>
</evidence>
<keyword evidence="2" id="KW-0255">Endonuclease</keyword>
<dbReference type="SUPFAM" id="SSF47413">
    <property type="entry name" value="lambda repressor-like DNA-binding domains"/>
    <property type="match status" value="1"/>
</dbReference>
<sequence length="283" mass="32592">MLYEELNSRKKKLGMTTEQLSQLSGVPVGTINKILSGETKSPRYDTLRALENVLYGLNGESPELNSRITERDIRALSRMTPDAVREAARPYYTKRQGEYTVEDYRALPEDVRAELIDGVLIFLEAPTFTHQELVMELLLEFGNYVRKNKGPCRVVPSPLDVQLDCDDRTMMQPDIAVICRNERITKKGVYGAPDLCIEVISESTRKLDYSVKMQKYMDAGVREYWIVDPKREKVVCYVFEGEDAPEITMYTFNDRVPVRIWEGRLEVDFAAISERLWTEPAEE</sequence>
<evidence type="ECO:0000313" key="3">
    <source>
        <dbReference type="Proteomes" id="UP000823909"/>
    </source>
</evidence>
<dbReference type="InterPro" id="IPR010982">
    <property type="entry name" value="Lambda_DNA-bd_dom_sf"/>
</dbReference>
<keyword evidence="2" id="KW-0540">Nuclease</keyword>
<dbReference type="Proteomes" id="UP000823909">
    <property type="component" value="Unassembled WGS sequence"/>
</dbReference>
<organism evidence="2 3">
    <name type="scientific">Candidatus Mediterraneibacter quadrami</name>
    <dbReference type="NCBI Taxonomy" id="2838684"/>
    <lineage>
        <taxon>Bacteria</taxon>
        <taxon>Bacillati</taxon>
        <taxon>Bacillota</taxon>
        <taxon>Clostridia</taxon>
        <taxon>Lachnospirales</taxon>
        <taxon>Lachnospiraceae</taxon>
        <taxon>Mediterraneibacter</taxon>
    </lineage>
</organism>
<dbReference type="PANTHER" id="PTHR34107:SF4">
    <property type="entry name" value="SLL1222 PROTEIN"/>
    <property type="match status" value="1"/>
</dbReference>
<gene>
    <name evidence="2" type="ORF">H9910_06360</name>
</gene>
<protein>
    <submittedName>
        <fullName evidence="2">Uma2 family endonuclease</fullName>
    </submittedName>
</protein>
<dbReference type="AlphaFoldDB" id="A0A9D2U6K7"/>
<dbReference type="CDD" id="cd06260">
    <property type="entry name" value="DUF820-like"/>
    <property type="match status" value="1"/>
</dbReference>
<evidence type="ECO:0000313" key="2">
    <source>
        <dbReference type="EMBL" id="HJD42615.1"/>
    </source>
</evidence>
<dbReference type="Pfam" id="PF05685">
    <property type="entry name" value="Uma2"/>
    <property type="match status" value="1"/>
</dbReference>
<dbReference type="GO" id="GO:0004519">
    <property type="term" value="F:endonuclease activity"/>
    <property type="evidence" value="ECO:0007669"/>
    <property type="project" value="UniProtKB-KW"/>
</dbReference>
<name>A0A9D2U6K7_9FIRM</name>
<reference evidence="2" key="2">
    <citation type="submission" date="2021-04" db="EMBL/GenBank/DDBJ databases">
        <authorList>
            <person name="Gilroy R."/>
        </authorList>
    </citation>
    <scope>NUCLEOTIDE SEQUENCE</scope>
    <source>
        <strain evidence="2">ChiBcec15-3976</strain>
    </source>
</reference>
<dbReference type="PROSITE" id="PS50943">
    <property type="entry name" value="HTH_CROC1"/>
    <property type="match status" value="1"/>
</dbReference>
<proteinExistence type="predicted"/>
<dbReference type="PANTHER" id="PTHR34107">
    <property type="entry name" value="SLL0198 PROTEIN-RELATED"/>
    <property type="match status" value="1"/>
</dbReference>
<dbReference type="Gene3D" id="3.90.1570.10">
    <property type="entry name" value="tt1808, chain A"/>
    <property type="match status" value="1"/>
</dbReference>
<dbReference type="InterPro" id="IPR011335">
    <property type="entry name" value="Restrct_endonuc-II-like"/>
</dbReference>
<reference evidence="2" key="1">
    <citation type="journal article" date="2021" name="PeerJ">
        <title>Extensive microbial diversity within the chicken gut microbiome revealed by metagenomics and culture.</title>
        <authorList>
            <person name="Gilroy R."/>
            <person name="Ravi A."/>
            <person name="Getino M."/>
            <person name="Pursley I."/>
            <person name="Horton D.L."/>
            <person name="Alikhan N.F."/>
            <person name="Baker D."/>
            <person name="Gharbi K."/>
            <person name="Hall N."/>
            <person name="Watson M."/>
            <person name="Adriaenssens E.M."/>
            <person name="Foster-Nyarko E."/>
            <person name="Jarju S."/>
            <person name="Secka A."/>
            <person name="Antonio M."/>
            <person name="Oren A."/>
            <person name="Chaudhuri R.R."/>
            <person name="La Ragione R."/>
            <person name="Hildebrand F."/>
            <person name="Pallen M.J."/>
        </authorList>
    </citation>
    <scope>NUCLEOTIDE SEQUENCE</scope>
    <source>
        <strain evidence="2">ChiBcec15-3976</strain>
    </source>
</reference>
<dbReference type="SUPFAM" id="SSF52980">
    <property type="entry name" value="Restriction endonuclease-like"/>
    <property type="match status" value="1"/>
</dbReference>